<dbReference type="InterPro" id="IPR002126">
    <property type="entry name" value="Cadherin-like_dom"/>
</dbReference>
<evidence type="ECO:0000313" key="3">
    <source>
        <dbReference type="EMBL" id="RUQ66613.1"/>
    </source>
</evidence>
<feature type="compositionally biased region" description="Low complexity" evidence="1">
    <location>
        <begin position="150"/>
        <end position="169"/>
    </location>
</feature>
<feature type="region of interest" description="Disordered" evidence="1">
    <location>
        <begin position="99"/>
        <end position="129"/>
    </location>
</feature>
<dbReference type="GO" id="GO:0007156">
    <property type="term" value="P:homophilic cell adhesion via plasma membrane adhesion molecules"/>
    <property type="evidence" value="ECO:0007669"/>
    <property type="project" value="InterPro"/>
</dbReference>
<feature type="region of interest" description="Disordered" evidence="1">
    <location>
        <begin position="147"/>
        <end position="169"/>
    </location>
</feature>
<accession>A0A3S0V4L5</accession>
<feature type="non-terminal residue" evidence="3">
    <location>
        <position position="1033"/>
    </location>
</feature>
<organism evidence="3 4">
    <name type="scientific">Azospirillum doebereinerae</name>
    <dbReference type="NCBI Taxonomy" id="92933"/>
    <lineage>
        <taxon>Bacteria</taxon>
        <taxon>Pseudomonadati</taxon>
        <taxon>Pseudomonadota</taxon>
        <taxon>Alphaproteobacteria</taxon>
        <taxon>Rhodospirillales</taxon>
        <taxon>Azospirillaceae</taxon>
        <taxon>Azospirillum</taxon>
    </lineage>
</organism>
<protein>
    <submittedName>
        <fullName evidence="3">Calcium-binding protein</fullName>
    </submittedName>
</protein>
<proteinExistence type="predicted"/>
<dbReference type="AlphaFoldDB" id="A0A3S0V4L5"/>
<name>A0A3S0V4L5_9PROT</name>
<feature type="domain" description="Cadherin" evidence="2">
    <location>
        <begin position="784"/>
        <end position="886"/>
    </location>
</feature>
<dbReference type="GO" id="GO:0016020">
    <property type="term" value="C:membrane"/>
    <property type="evidence" value="ECO:0007669"/>
    <property type="project" value="InterPro"/>
</dbReference>
<keyword evidence="4" id="KW-1185">Reference proteome</keyword>
<evidence type="ECO:0000259" key="2">
    <source>
        <dbReference type="PROSITE" id="PS50268"/>
    </source>
</evidence>
<dbReference type="RefSeq" id="WP_425321123.1">
    <property type="nucleotide sequence ID" value="NZ_RZIJ01000020.1"/>
</dbReference>
<gene>
    <name evidence="3" type="ORF">EJ913_22575</name>
</gene>
<evidence type="ECO:0000256" key="1">
    <source>
        <dbReference type="SAM" id="MobiDB-lite"/>
    </source>
</evidence>
<dbReference type="GO" id="GO:0005509">
    <property type="term" value="F:calcium ion binding"/>
    <property type="evidence" value="ECO:0007669"/>
    <property type="project" value="InterPro"/>
</dbReference>
<reference evidence="3 4" key="1">
    <citation type="submission" date="2018-12" db="EMBL/GenBank/DDBJ databases">
        <authorList>
            <person name="Yang Y."/>
        </authorList>
    </citation>
    <scope>NUCLEOTIDE SEQUENCE [LARGE SCALE GENOMIC DNA]</scope>
    <source>
        <strain evidence="3 4">GSF71</strain>
    </source>
</reference>
<sequence>MADEAVQGTNTEVDDRQILDDLTLLQQVDGSRLGGVIHEVADVELERPDDTLGHVQTDYRGVVDMMIGGAAQTGSVAGSSTAVASDRAALAQMLNGDLFRSDGTRGTGPLGPDGSGVGESEDRDLSASNTEAVDVLWSARTTTTFEQPQAGAADADDAAGSTQSAGTATPVTLPDTVVAADAALPTVTTAAAATTPAAPTLTVGSATGDEDSAILLSIGAVPAAGGGTLSFTLSGIPAGASLTNTAGETLTVVNGTITLTQSQLTGLAVTPPANTDQDFTITVTATSSDGTTVSAGATSSLLVTVNPVSDTPTLAVQAVTGNEDSAIPLTIDPALTDTDGSETLTITISGIPDGAVLSNAGGALTVVNGSVTLTPAQLAGLTVTPPLNSDAGFTLTVTATSTDGTAAPSSVSAPLVVTVTPVSDTPTLSVQTASGNEDTGIPLTIDPALTDTDGSETLTITLSGIPDGAVLSNTGGALTVVNGSITLTPAQLAGLNITPPANSDVDFTLTVTATSTDGTAAPVSTSAPLLVSVTPVSDAPTLTASAASGNEDTAIPLAISPALTDTDGSETLTITLSGIPNGAVLSNASGTLTVINGAITLTPDQLAGLAITPPANSDADFTLTVTATSTDGTATPASTSAPLVVTVNPVSDMPTLSVQAAGGNEDTGIPLTIDSALTDTDGSETLTITLSGIPAGASLSNTAGNTLTISNGSITLTPAQLAGLKITPPANSDVDFTLTVTATSTDGTATPVSTSAPLTVTVNPVSDTPVLSVIAATGDEDRAIPLSISAAQPDADGSETLSFTLSGIPTGASLSNAAGETLTVVNGSITLTPGQLAGLAITPPLNSDADFTLTVVATSTDGTAAPASTSAPILVTVNPVSDAPTLSVQDATGAQNAVIPLTIAPALTDTDGSEVLTVTIGGIPAGASLANANGALTVVNGSITLTPDQLAGLTITPPYNSDDDFTLTVTATSKDGVAAVATTVAPLLVVVTPVTDTPTLTVSAATGNEDTGIPLTISPALTDTDGSETLTVT</sequence>
<dbReference type="PROSITE" id="PS50268">
    <property type="entry name" value="CADHERIN_2"/>
    <property type="match status" value="1"/>
</dbReference>
<evidence type="ECO:0000313" key="4">
    <source>
        <dbReference type="Proteomes" id="UP000280346"/>
    </source>
</evidence>
<dbReference type="Gene3D" id="2.60.40.10">
    <property type="entry name" value="Immunoglobulins"/>
    <property type="match status" value="1"/>
</dbReference>
<feature type="compositionally biased region" description="Gly residues" evidence="1">
    <location>
        <begin position="105"/>
        <end position="117"/>
    </location>
</feature>
<dbReference type="InterPro" id="IPR013783">
    <property type="entry name" value="Ig-like_fold"/>
</dbReference>
<dbReference type="EMBL" id="RZIJ01000020">
    <property type="protein sequence ID" value="RUQ66613.1"/>
    <property type="molecule type" value="Genomic_DNA"/>
</dbReference>
<dbReference type="Proteomes" id="UP000280346">
    <property type="component" value="Unassembled WGS sequence"/>
</dbReference>
<comment type="caution">
    <text evidence="3">The sequence shown here is derived from an EMBL/GenBank/DDBJ whole genome shotgun (WGS) entry which is preliminary data.</text>
</comment>